<evidence type="ECO:0000313" key="3">
    <source>
        <dbReference type="EMBL" id="NER26489.1"/>
    </source>
</evidence>
<protein>
    <submittedName>
        <fullName evidence="3">Glycosyltransferase family 4 protein</fullName>
    </submittedName>
</protein>
<evidence type="ECO:0000259" key="1">
    <source>
        <dbReference type="Pfam" id="PF00534"/>
    </source>
</evidence>
<feature type="domain" description="Glycosyltransferase subfamily 4-like N-terminal" evidence="2">
    <location>
        <begin position="16"/>
        <end position="157"/>
    </location>
</feature>
<organism evidence="3">
    <name type="scientific">Symploca sp. SIO1C4</name>
    <dbReference type="NCBI Taxonomy" id="2607765"/>
    <lineage>
        <taxon>Bacteria</taxon>
        <taxon>Bacillati</taxon>
        <taxon>Cyanobacteriota</taxon>
        <taxon>Cyanophyceae</taxon>
        <taxon>Coleofasciculales</taxon>
        <taxon>Coleofasciculaceae</taxon>
        <taxon>Symploca</taxon>
    </lineage>
</organism>
<dbReference type="CDD" id="cd03808">
    <property type="entry name" value="GT4_CapM-like"/>
    <property type="match status" value="1"/>
</dbReference>
<dbReference type="EMBL" id="JAAHFQ010000032">
    <property type="protein sequence ID" value="NER26489.1"/>
    <property type="molecule type" value="Genomic_DNA"/>
</dbReference>
<accession>A0A6B3N069</accession>
<proteinExistence type="predicted"/>
<feature type="domain" description="Glycosyl transferase family 1" evidence="1">
    <location>
        <begin position="204"/>
        <end position="372"/>
    </location>
</feature>
<sequence>MLPSIVAVHPPKKILHICAVGFTVKNLLLPQIDYLLSQGLSVEVACSPGSEVDQMRRQGYIIHTIQIDRKISPLANFISIYQLLKLLRKEKYDLVHVHTPIAAVIGRIAAKIAGIKNIIYTAHGFPFHDQSSSKQYQLYFTIEKLMASITDLILSQSEEDVKTAQKSKLCSPEKIHYLGNGVDIERFNRTQLNPTNQSQLRVSLGIPETADLLVGTIGRLTRKKGSGYLIEAAAKLLPKFPNLHILVIGGQLSTDPEPFQQELLERISILGLEKYVTLTDYRQDTPELLGLLDIFTLPTFTHEGLPRSILEAMSMSLPVVATDIRGCREAVVHGKTGFIVPPQDSNRLADSLEKLLSNPELRQTFGKASRQRIEAKYDERLVFKRLKTAYKDLGVWSR</sequence>
<dbReference type="PANTHER" id="PTHR12526">
    <property type="entry name" value="GLYCOSYLTRANSFERASE"/>
    <property type="match status" value="1"/>
</dbReference>
<dbReference type="Gene3D" id="3.40.50.2000">
    <property type="entry name" value="Glycogen Phosphorylase B"/>
    <property type="match status" value="2"/>
</dbReference>
<dbReference type="AlphaFoldDB" id="A0A6B3N069"/>
<comment type="caution">
    <text evidence="3">The sequence shown here is derived from an EMBL/GenBank/DDBJ whole genome shotgun (WGS) entry which is preliminary data.</text>
</comment>
<evidence type="ECO:0000259" key="2">
    <source>
        <dbReference type="Pfam" id="PF13477"/>
    </source>
</evidence>
<keyword evidence="3" id="KW-0808">Transferase</keyword>
<dbReference type="Pfam" id="PF13477">
    <property type="entry name" value="Glyco_trans_4_2"/>
    <property type="match status" value="1"/>
</dbReference>
<dbReference type="GO" id="GO:0016757">
    <property type="term" value="F:glycosyltransferase activity"/>
    <property type="evidence" value="ECO:0007669"/>
    <property type="project" value="InterPro"/>
</dbReference>
<dbReference type="InterPro" id="IPR028098">
    <property type="entry name" value="Glyco_trans_4-like_N"/>
</dbReference>
<dbReference type="Pfam" id="PF00534">
    <property type="entry name" value="Glycos_transf_1"/>
    <property type="match status" value="1"/>
</dbReference>
<name>A0A6B3N069_9CYAN</name>
<dbReference type="SUPFAM" id="SSF53756">
    <property type="entry name" value="UDP-Glycosyltransferase/glycogen phosphorylase"/>
    <property type="match status" value="1"/>
</dbReference>
<dbReference type="InterPro" id="IPR001296">
    <property type="entry name" value="Glyco_trans_1"/>
</dbReference>
<reference evidence="3" key="1">
    <citation type="submission" date="2019-11" db="EMBL/GenBank/DDBJ databases">
        <title>Genomic insights into an expanded diversity of filamentous marine cyanobacteria reveals the extraordinary biosynthetic potential of Moorea and Okeania.</title>
        <authorList>
            <person name="Ferreira Leao T."/>
            <person name="Wang M."/>
            <person name="Moss N."/>
            <person name="Da Silva R."/>
            <person name="Sanders J."/>
            <person name="Nurk S."/>
            <person name="Gurevich A."/>
            <person name="Humphrey G."/>
            <person name="Reher R."/>
            <person name="Zhu Q."/>
            <person name="Belda-Ferre P."/>
            <person name="Glukhov E."/>
            <person name="Rex R."/>
            <person name="Dorrestein P.C."/>
            <person name="Knight R."/>
            <person name="Pevzner P."/>
            <person name="Gerwick W.H."/>
            <person name="Gerwick L."/>
        </authorList>
    </citation>
    <scope>NUCLEOTIDE SEQUENCE</scope>
    <source>
        <strain evidence="3">SIO1C4</strain>
    </source>
</reference>
<gene>
    <name evidence="3" type="ORF">F6J89_02385</name>
</gene>